<dbReference type="Proteomes" id="UP000532194">
    <property type="component" value="Unassembled WGS sequence"/>
</dbReference>
<reference evidence="2 3" key="1">
    <citation type="submission" date="2020-02" db="EMBL/GenBank/DDBJ databases">
        <title>Characterization of phylogenetic diversity of novel bifidobacterial species isolated in Czech ZOOs.</title>
        <authorList>
            <person name="Lugli G.A."/>
            <person name="Vera N.B."/>
            <person name="Ventura M."/>
        </authorList>
    </citation>
    <scope>NUCLEOTIDE SEQUENCE [LARGE SCALE GENOMIC DNA]</scope>
    <source>
        <strain evidence="2 3">DSM 109957</strain>
    </source>
</reference>
<name>A0A7Y0EQG1_9BIFI</name>
<accession>A0A7Y0EQG1</accession>
<evidence type="ECO:0000313" key="3">
    <source>
        <dbReference type="Proteomes" id="UP000532194"/>
    </source>
</evidence>
<comment type="caution">
    <text evidence="2">The sequence shown here is derived from an EMBL/GenBank/DDBJ whole genome shotgun (WGS) entry which is preliminary data.</text>
</comment>
<sequence length="355" mass="37664">MEEAPKHGHHAHGIAVVAACMVACLASGAGLAIGLTHHATPPSLASSNNVGSMALHQVQYDDARTLNLDVTSSQARNIPFPMDGTITYAECPTDGLIASGSHEYDIDGIPLISLHTEVPLFRDLAYGDKGDDIQALQNELARLGYGTSLSGTFDWNTWNAWRALYALAGGTAQNGVFDHNLIVWISTDNMSTTGCAAELGASVTADSDMPAFTTSLGVQRIKANALPQNRIAGERVVTINEQDYPIDDNGEVTDPNALAAMLSWNTYLDNHKDEQSTTSVPVNYKLKQSINVYSVPAESLIGLNRSDGCVVDSSNNKPVNAHVVGSSLGRTLITIDGDAPKTIQISPETQSCDAS</sequence>
<evidence type="ECO:0000313" key="2">
    <source>
        <dbReference type="EMBL" id="NMM94464.1"/>
    </source>
</evidence>
<dbReference type="InterPro" id="IPR036366">
    <property type="entry name" value="PGBDSf"/>
</dbReference>
<keyword evidence="1" id="KW-1133">Transmembrane helix</keyword>
<dbReference type="SUPFAM" id="SSF47090">
    <property type="entry name" value="PGBD-like"/>
    <property type="match status" value="1"/>
</dbReference>
<protein>
    <submittedName>
        <fullName evidence="2">Peptidoglycan-binding domain 1 protein</fullName>
    </submittedName>
</protein>
<dbReference type="EMBL" id="JAAIII010000004">
    <property type="protein sequence ID" value="NMM94464.1"/>
    <property type="molecule type" value="Genomic_DNA"/>
</dbReference>
<gene>
    <name evidence="2" type="ORF">G1C95_1651</name>
</gene>
<dbReference type="InterPro" id="IPR036365">
    <property type="entry name" value="PGBD-like_sf"/>
</dbReference>
<keyword evidence="1" id="KW-0812">Transmembrane</keyword>
<keyword evidence="3" id="KW-1185">Reference proteome</keyword>
<dbReference type="PROSITE" id="PS51257">
    <property type="entry name" value="PROKAR_LIPOPROTEIN"/>
    <property type="match status" value="1"/>
</dbReference>
<keyword evidence="1" id="KW-0472">Membrane</keyword>
<proteinExistence type="predicted"/>
<evidence type="ECO:0000256" key="1">
    <source>
        <dbReference type="SAM" id="Phobius"/>
    </source>
</evidence>
<organism evidence="2 3">
    <name type="scientific">Bifidobacterium oedipodis</name>
    <dbReference type="NCBI Taxonomy" id="2675322"/>
    <lineage>
        <taxon>Bacteria</taxon>
        <taxon>Bacillati</taxon>
        <taxon>Actinomycetota</taxon>
        <taxon>Actinomycetes</taxon>
        <taxon>Bifidobacteriales</taxon>
        <taxon>Bifidobacteriaceae</taxon>
        <taxon>Bifidobacterium</taxon>
    </lineage>
</organism>
<dbReference type="Gene3D" id="1.10.101.10">
    <property type="entry name" value="PGBD-like superfamily/PGBD"/>
    <property type="match status" value="1"/>
</dbReference>
<feature type="transmembrane region" description="Helical" evidence="1">
    <location>
        <begin position="12"/>
        <end position="35"/>
    </location>
</feature>
<dbReference type="AlphaFoldDB" id="A0A7Y0EQG1"/>